<proteinExistence type="predicted"/>
<evidence type="ECO:0000313" key="3">
    <source>
        <dbReference type="Proteomes" id="UP000309061"/>
    </source>
</evidence>
<dbReference type="OrthoDB" id="8447154at2"/>
<dbReference type="PANTHER" id="PTHR38785:SF1">
    <property type="entry name" value="HOMOLOG OF VIRK"/>
    <property type="match status" value="1"/>
</dbReference>
<accession>A0A6B8KED5</accession>
<sequence>MPPGAKTRLIGASIGTRLIISSRVLLKFLDYIAGLRGVGSFAEKRASLSGVVMSEFVAREPAQLYPHIFGAHSDSTALKDILTEYFIGSPTLRNVERQLAQRHDLIDSLLTAHRVHRHNFDEMAYLCSTLSRGSRPVRVDCFYRNYAFLLTVFSPSNFARMANGEVPLFEHSHGDHVYRIVLALAPSARHEGEIALLFKRDNDPLYLVSFNIVPGHALGLQAERAILLSRMQGMKGMFPQIRQATKDFKEVSPQAALVAALDGFAQSLGLEHIAGASATNLFCYREERSESLHHGYDRFFASLGARGPVDGFFHLDAPIPQKRLNLVKQGHRLRTKAKHKLKHGIAEAVRASVQATLRMEDAAAMQERAAQIMFFDLLLSNGRLAEELASRERQAEELSFQKRLADEELLQSRNRLAEEQRRFAECNGDLAQKLRRFEEENQNLRATANLLEADLDKMRARPSGFRKIIADCNIPLLKHIGEKAEINRLIQAGFDDDFYLRHYPDVKAAGDLPARHYVRHGRREGRIARFSPRGQNAWSAFCEV</sequence>
<organism evidence="2 3">
    <name type="scientific">Methylocystis heyeri</name>
    <dbReference type="NCBI Taxonomy" id="391905"/>
    <lineage>
        <taxon>Bacteria</taxon>
        <taxon>Pseudomonadati</taxon>
        <taxon>Pseudomonadota</taxon>
        <taxon>Alphaproteobacteria</taxon>
        <taxon>Hyphomicrobiales</taxon>
        <taxon>Methylocystaceae</taxon>
        <taxon>Methylocystis</taxon>
    </lineage>
</organism>
<reference evidence="2 3" key="1">
    <citation type="submission" date="2019-11" db="EMBL/GenBank/DDBJ databases">
        <title>The genome sequence of Methylocystis heyeri.</title>
        <authorList>
            <person name="Oshkin I.Y."/>
            <person name="Miroshnikov K."/>
            <person name="Dedysh S.N."/>
        </authorList>
    </citation>
    <scope>NUCLEOTIDE SEQUENCE [LARGE SCALE GENOMIC DNA]</scope>
    <source>
        <strain evidence="2 3">H2</strain>
    </source>
</reference>
<dbReference type="InterPro" id="IPR007488">
    <property type="entry name" value="DUF535"/>
</dbReference>
<feature type="coiled-coil region" evidence="1">
    <location>
        <begin position="402"/>
        <end position="461"/>
    </location>
</feature>
<dbReference type="RefSeq" id="WP_154331615.1">
    <property type="nucleotide sequence ID" value="NZ_CP046052.1"/>
</dbReference>
<dbReference type="AlphaFoldDB" id="A0A6B8KED5"/>
<dbReference type="KEGG" id="mhey:H2LOC_009855"/>
<evidence type="ECO:0000313" key="2">
    <source>
        <dbReference type="EMBL" id="QGM45982.1"/>
    </source>
</evidence>
<dbReference type="GO" id="GO:0006974">
    <property type="term" value="P:DNA damage response"/>
    <property type="evidence" value="ECO:0007669"/>
    <property type="project" value="TreeGrafter"/>
</dbReference>
<dbReference type="PANTHER" id="PTHR38785">
    <property type="entry name" value="HOMOLOG OF VIRK"/>
    <property type="match status" value="1"/>
</dbReference>
<dbReference type="EMBL" id="CP046052">
    <property type="protein sequence ID" value="QGM45982.1"/>
    <property type="molecule type" value="Genomic_DNA"/>
</dbReference>
<protein>
    <submittedName>
        <fullName evidence="2">DUF535 domain-containing protein</fullName>
    </submittedName>
</protein>
<name>A0A6B8KED5_9HYPH</name>
<dbReference type="Pfam" id="PF04393">
    <property type="entry name" value="DUF535"/>
    <property type="match status" value="1"/>
</dbReference>
<dbReference type="Proteomes" id="UP000309061">
    <property type="component" value="Chromosome"/>
</dbReference>
<keyword evidence="3" id="KW-1185">Reference proteome</keyword>
<gene>
    <name evidence="2" type="ORF">H2LOC_009855</name>
</gene>
<evidence type="ECO:0000256" key="1">
    <source>
        <dbReference type="SAM" id="Coils"/>
    </source>
</evidence>
<keyword evidence="1" id="KW-0175">Coiled coil</keyword>